<feature type="region of interest" description="Disordered" evidence="2">
    <location>
        <begin position="917"/>
        <end position="958"/>
    </location>
</feature>
<dbReference type="InterPro" id="IPR002885">
    <property type="entry name" value="PPR_rpt"/>
</dbReference>
<dbReference type="PROSITE" id="PS51375">
    <property type="entry name" value="PPR"/>
    <property type="match status" value="1"/>
</dbReference>
<gene>
    <name evidence="3" type="ORF">B0T17DRAFT_527121</name>
</gene>
<feature type="repeat" description="PPR" evidence="1">
    <location>
        <begin position="553"/>
        <end position="587"/>
    </location>
</feature>
<feature type="compositionally biased region" description="Polar residues" evidence="2">
    <location>
        <begin position="945"/>
        <end position="954"/>
    </location>
</feature>
<proteinExistence type="predicted"/>
<reference evidence="3" key="1">
    <citation type="submission" date="2023-06" db="EMBL/GenBank/DDBJ databases">
        <title>Genome-scale phylogeny and comparative genomics of the fungal order Sordariales.</title>
        <authorList>
            <consortium name="Lawrence Berkeley National Laboratory"/>
            <person name="Hensen N."/>
            <person name="Bonometti L."/>
            <person name="Westerberg I."/>
            <person name="Brannstrom I.O."/>
            <person name="Guillou S."/>
            <person name="Cros-Aarteil S."/>
            <person name="Calhoun S."/>
            <person name="Haridas S."/>
            <person name="Kuo A."/>
            <person name="Mondo S."/>
            <person name="Pangilinan J."/>
            <person name="Riley R."/>
            <person name="LaButti K."/>
            <person name="Andreopoulos B."/>
            <person name="Lipzen A."/>
            <person name="Chen C."/>
            <person name="Yanf M."/>
            <person name="Daum C."/>
            <person name="Ng V."/>
            <person name="Clum A."/>
            <person name="Steindorff A."/>
            <person name="Ohm R."/>
            <person name="Martin F."/>
            <person name="Silar P."/>
            <person name="Natvig D."/>
            <person name="Lalanne C."/>
            <person name="Gautier V."/>
            <person name="Ament-velasquez S.L."/>
            <person name="Kruys A."/>
            <person name="Hutchinson M.I."/>
            <person name="Powell A.J."/>
            <person name="Barry K."/>
            <person name="Miller A.N."/>
            <person name="Grigoriev I.V."/>
            <person name="Debuchy R."/>
            <person name="Gladieux P."/>
            <person name="Thoren M.H."/>
            <person name="Johannesson H."/>
        </authorList>
    </citation>
    <scope>NUCLEOTIDE SEQUENCE</scope>
    <source>
        <strain evidence="3">SMH3391-2</strain>
    </source>
</reference>
<feature type="region of interest" description="Disordered" evidence="2">
    <location>
        <begin position="138"/>
        <end position="199"/>
    </location>
</feature>
<evidence type="ECO:0000256" key="2">
    <source>
        <dbReference type="SAM" id="MobiDB-lite"/>
    </source>
</evidence>
<comment type="caution">
    <text evidence="3">The sequence shown here is derived from an EMBL/GenBank/DDBJ whole genome shotgun (WGS) entry which is preliminary data.</text>
</comment>
<organism evidence="3 4">
    <name type="scientific">Bombardia bombarda</name>
    <dbReference type="NCBI Taxonomy" id="252184"/>
    <lineage>
        <taxon>Eukaryota</taxon>
        <taxon>Fungi</taxon>
        <taxon>Dikarya</taxon>
        <taxon>Ascomycota</taxon>
        <taxon>Pezizomycotina</taxon>
        <taxon>Sordariomycetes</taxon>
        <taxon>Sordariomycetidae</taxon>
        <taxon>Sordariales</taxon>
        <taxon>Lasiosphaeriaceae</taxon>
        <taxon>Bombardia</taxon>
    </lineage>
</organism>
<dbReference type="NCBIfam" id="TIGR00756">
    <property type="entry name" value="PPR"/>
    <property type="match status" value="1"/>
</dbReference>
<keyword evidence="4" id="KW-1185">Reference proteome</keyword>
<feature type="compositionally biased region" description="Low complexity" evidence="2">
    <location>
        <begin position="927"/>
        <end position="940"/>
    </location>
</feature>
<dbReference type="PANTHER" id="PTHR46862:SF5">
    <property type="entry name" value="OS02G0170000 PROTEIN"/>
    <property type="match status" value="1"/>
</dbReference>
<evidence type="ECO:0000313" key="4">
    <source>
        <dbReference type="Proteomes" id="UP001174934"/>
    </source>
</evidence>
<feature type="compositionally biased region" description="Polar residues" evidence="2">
    <location>
        <begin position="138"/>
        <end position="151"/>
    </location>
</feature>
<dbReference type="Proteomes" id="UP001174934">
    <property type="component" value="Unassembled WGS sequence"/>
</dbReference>
<sequence>MLERTAAGIEPCGLHRALPQARHSFKSRPARQLHTAFWNHGAASFELFDACQALARLPFLTSDSLSAPSVPTTETTKPKRNPGSMTASTFLLDFLYPHGAAALLRRLYTYPFVPTRLGSGHRGVRKLAGRLYTSSAPVYESRASTSQQDPFSSLEVAVQEQDRQDRQDPSSVGDMGVWESGQLSGHTSTPHGNQESSEFRLSDVEHLRNLMRKRGGAAVYDMVWKSYIALDPGVKDEVKANVMKHLAQSVRPIELQRFLDLFRTLDIDQWTENIVKAAIQAHLVLHDATAAMDLFKTALSREGWGQALDAMIAYGFNTSSWEMVIETWELYSAHALDPEAVFIFEQLPTVTDIGEKIKHMDRLLERSVGNEREKSQQVKFTSLLSLIARNSLALFQLSDAFVLVHHSRDPLAYESLFRICMERDEKSLAVDVYRKYRQLPGVKIRISVLRVVLDLFYPHDAVGMEQVLRDWHGRYPWLDPYVYEKYIAFYAGRGDLVSTRRLAGEYIKRFRGHALRDQSLVTTLMHVHAVRGDPTTARRVLKEAEAGVLEKPQTIHWNVMLNAYVKAGNYEMAIRAFSKSFKNGQVDDYSFGTMMGMTGSRGDLHFTLELFSLAQHNGIKINVPIIDTIVEAFCQNELFADAEALCVQTTTDRTVEGEYTVLWNTLLHHYAMRRDLGSVNRLLDVMSEQLVPHNDDTYSHLLTALMYCRQSHHALQFLKVAEKENIFKPKADHYLLLMASFLHDGAPHLTLHVNKMMRKMGFPQSNMSLTHVIDALGRYARQPGKVKLPGQLMENGEHVFLSKVINIFLATLVKDVEHVETPQAIAHMYSKLMFIFTKLRRFSSVDTMLELYKAQFPDKSTAHASPIKLLHSLMIADLHERNYDSVKSTWKLVYERTVHHALPVTAAADMEDTTIAATSNDNNNNEDAITTTSNDSNNNEDATDLSSPSSQPPSWRNKVSRAKRYSLCEPLKTMQQLYLAENDGDGLLALVAEVRAAGFELDARNWNFYVSNLARLRKYWEAFSVCETKLMPQWRGWYHVRARMNMKNAIPLDLRRLGGAARARPRPLAHTMLYLAKAYIDLEELALWSPASAKLFREINEGCEATVQAIKTMERTGDALENEILGGQKDQWREEQPVEEGERRGERRIELLAKPEGLVGDNGGVGEDPFAVRRTARELRAHKYRWQ</sequence>
<evidence type="ECO:0000256" key="1">
    <source>
        <dbReference type="PROSITE-ProRule" id="PRU00708"/>
    </source>
</evidence>
<name>A0AA40CA88_9PEZI</name>
<dbReference type="AlphaFoldDB" id="A0AA40CA88"/>
<dbReference type="EMBL" id="JAULSR010000002">
    <property type="protein sequence ID" value="KAK0629963.1"/>
    <property type="molecule type" value="Genomic_DNA"/>
</dbReference>
<dbReference type="Gene3D" id="1.25.40.10">
    <property type="entry name" value="Tetratricopeptide repeat domain"/>
    <property type="match status" value="2"/>
</dbReference>
<dbReference type="Pfam" id="PF01535">
    <property type="entry name" value="PPR"/>
    <property type="match status" value="1"/>
</dbReference>
<dbReference type="InterPro" id="IPR011990">
    <property type="entry name" value="TPR-like_helical_dom_sf"/>
</dbReference>
<dbReference type="PANTHER" id="PTHR46862">
    <property type="entry name" value="OS07G0661900 PROTEIN"/>
    <property type="match status" value="1"/>
</dbReference>
<feature type="compositionally biased region" description="Polar residues" evidence="2">
    <location>
        <begin position="181"/>
        <end position="196"/>
    </location>
</feature>
<feature type="compositionally biased region" description="Polar residues" evidence="2">
    <location>
        <begin position="917"/>
        <end position="926"/>
    </location>
</feature>
<evidence type="ECO:0000313" key="3">
    <source>
        <dbReference type="EMBL" id="KAK0629963.1"/>
    </source>
</evidence>
<evidence type="ECO:0008006" key="5">
    <source>
        <dbReference type="Google" id="ProtNLM"/>
    </source>
</evidence>
<protein>
    <recommendedName>
        <fullName evidence="5">Pentatricopeptide repeat-containing protein</fullName>
    </recommendedName>
</protein>
<accession>A0AA40CA88</accession>